<evidence type="ECO:0000313" key="2">
    <source>
        <dbReference type="EMBL" id="MCW4127416.1"/>
    </source>
</evidence>
<comment type="caution">
    <text evidence="2">The sequence shown here is derived from an EMBL/GenBank/DDBJ whole genome shotgun (WGS) entry which is preliminary data.</text>
</comment>
<protein>
    <submittedName>
        <fullName evidence="2">Uncharacterized protein</fullName>
    </submittedName>
</protein>
<name>A0AAP3FAZ6_9BACT</name>
<proteinExistence type="predicted"/>
<reference evidence="2" key="1">
    <citation type="submission" date="2022-11" db="EMBL/GenBank/DDBJ databases">
        <title>Genomic repertoires linked with pathogenic potency of arthritogenic Prevotella copri isolated from the gut of rheumatoid arthritis patients.</title>
        <authorList>
            <person name="Nii T."/>
            <person name="Maeda Y."/>
            <person name="Motooka D."/>
            <person name="Naito M."/>
            <person name="Matsumoto Y."/>
            <person name="Ogawa T."/>
            <person name="Oguro-Igashira E."/>
            <person name="Kishikawa T."/>
            <person name="Yamashita M."/>
            <person name="Koizumi S."/>
            <person name="Kurakawa T."/>
            <person name="Okumura R."/>
            <person name="Kayama H."/>
            <person name="Murakami M."/>
            <person name="Sakaguchi T."/>
            <person name="Das B."/>
            <person name="Nakamura S."/>
            <person name="Okada Y."/>
            <person name="Kumanogoh A."/>
            <person name="Takeda K."/>
        </authorList>
    </citation>
    <scope>NUCLEOTIDE SEQUENCE</scope>
    <source>
        <strain evidence="2">F3-75</strain>
    </source>
</reference>
<dbReference type="AlphaFoldDB" id="A0AAP3FAZ6"/>
<sequence>MEKKARIIVYDDVGILDETDTLFEDKEQLAGIAKQNLNQTLDAEMVEVWAGSRLVMKFEYNRKHKIVPSKNLHPGWGGRRDRAGAPSKGAEALTNRVVLHVNEETFDFCESLGRNKAEWIRQAIREKREREGNSKGGVS</sequence>
<evidence type="ECO:0000313" key="3">
    <source>
        <dbReference type="Proteomes" id="UP001209344"/>
    </source>
</evidence>
<dbReference type="EMBL" id="JAPDVK010000001">
    <property type="protein sequence ID" value="MCW4127416.1"/>
    <property type="molecule type" value="Genomic_DNA"/>
</dbReference>
<dbReference type="RefSeq" id="WP_264965470.1">
    <property type="nucleotide sequence ID" value="NZ_JAPDVK010000001.1"/>
</dbReference>
<evidence type="ECO:0000256" key="1">
    <source>
        <dbReference type="SAM" id="MobiDB-lite"/>
    </source>
</evidence>
<feature type="region of interest" description="Disordered" evidence="1">
    <location>
        <begin position="69"/>
        <end position="89"/>
    </location>
</feature>
<accession>A0AAP3FAZ6</accession>
<dbReference type="Proteomes" id="UP001209344">
    <property type="component" value="Unassembled WGS sequence"/>
</dbReference>
<organism evidence="2 3">
    <name type="scientific">Segatella copri</name>
    <dbReference type="NCBI Taxonomy" id="165179"/>
    <lineage>
        <taxon>Bacteria</taxon>
        <taxon>Pseudomonadati</taxon>
        <taxon>Bacteroidota</taxon>
        <taxon>Bacteroidia</taxon>
        <taxon>Bacteroidales</taxon>
        <taxon>Prevotellaceae</taxon>
        <taxon>Segatella</taxon>
    </lineage>
</organism>
<gene>
    <name evidence="2" type="ORF">ONT16_03835</name>
</gene>